<evidence type="ECO:0000313" key="5">
    <source>
        <dbReference type="EMBL" id="GAA0537116.1"/>
    </source>
</evidence>
<dbReference type="InterPro" id="IPR016163">
    <property type="entry name" value="Ald_DH_C"/>
</dbReference>
<dbReference type="Gene3D" id="3.40.605.10">
    <property type="entry name" value="Aldehyde Dehydrogenase, Chain A, domain 1"/>
    <property type="match status" value="1"/>
</dbReference>
<name>A0ABN1D8C4_9PSEU</name>
<dbReference type="Pfam" id="PF00171">
    <property type="entry name" value="Aldedh"/>
    <property type="match status" value="1"/>
</dbReference>
<accession>A0ABN1D8C4</accession>
<sequence length="474" mass="49339">MTHTPAFIAGLHVAGSAAYDNIDPATSKPLGTVIRSGAGEIDAAVQAASAAQPAWNDTPPAERAALLTGLADAIGAHTEELARLESEDTGKPLTQARTDAAVCARYFRFYGHAIDSYHGDTIPVQPGVHAFTTREPFGVTGHIVAWNYPMQLFARGVAPAIATGNCSVVKPADETPRTAVRIAELAAAVGIPAGVINVVPGYGVEAGAALTAHPGVRHIGFVGSTRVGAEVARAGADRVTPVVLELGGKSAHVVFADAALDEAADAITRGILQNAGQTCSAGSRLIVAEQVHDELVAKLVERFTRVRIGAGVDDPDLGPLISTTQQARVRGFLDELATGKVLVGGRAPQEPDLADGAYFLPTIVDGVDPMSPLAQQEVFGPVLAVMTFTERQDAIRLANCTDYALMGAVWTRDLSNALTTARAIEAGQVYVNAFGAGGGVELPFGGFRKSGYGREKGIEAMNAYTQTKTFVIKL</sequence>
<evidence type="ECO:0000256" key="3">
    <source>
        <dbReference type="RuleBase" id="RU003345"/>
    </source>
</evidence>
<evidence type="ECO:0000256" key="1">
    <source>
        <dbReference type="ARBA" id="ARBA00023002"/>
    </source>
</evidence>
<dbReference type="PANTHER" id="PTHR11699">
    <property type="entry name" value="ALDEHYDE DEHYDROGENASE-RELATED"/>
    <property type="match status" value="1"/>
</dbReference>
<dbReference type="InterPro" id="IPR015590">
    <property type="entry name" value="Aldehyde_DH_dom"/>
</dbReference>
<feature type="active site" evidence="2">
    <location>
        <position position="245"/>
    </location>
</feature>
<dbReference type="Proteomes" id="UP001500220">
    <property type="component" value="Unassembled WGS sequence"/>
</dbReference>
<evidence type="ECO:0000259" key="4">
    <source>
        <dbReference type="Pfam" id="PF00171"/>
    </source>
</evidence>
<gene>
    <name evidence="5" type="ORF">GCM10009545_44820</name>
</gene>
<dbReference type="SUPFAM" id="SSF53720">
    <property type="entry name" value="ALDH-like"/>
    <property type="match status" value="1"/>
</dbReference>
<comment type="caution">
    <text evidence="5">The sequence shown here is derived from an EMBL/GenBank/DDBJ whole genome shotgun (WGS) entry which is preliminary data.</text>
</comment>
<dbReference type="RefSeq" id="WP_346074118.1">
    <property type="nucleotide sequence ID" value="NZ_BAAAHC010000020.1"/>
</dbReference>
<dbReference type="PROSITE" id="PS00687">
    <property type="entry name" value="ALDEHYDE_DEHYDR_GLU"/>
    <property type="match status" value="1"/>
</dbReference>
<dbReference type="InterPro" id="IPR016161">
    <property type="entry name" value="Ald_DH/histidinol_DH"/>
</dbReference>
<organism evidence="5 6">
    <name type="scientific">Saccharopolyspora thermophila</name>
    <dbReference type="NCBI Taxonomy" id="89367"/>
    <lineage>
        <taxon>Bacteria</taxon>
        <taxon>Bacillati</taxon>
        <taxon>Actinomycetota</taxon>
        <taxon>Actinomycetes</taxon>
        <taxon>Pseudonocardiales</taxon>
        <taxon>Pseudonocardiaceae</taxon>
        <taxon>Saccharopolyspora</taxon>
    </lineage>
</organism>
<dbReference type="EMBL" id="BAAAHC010000020">
    <property type="protein sequence ID" value="GAA0537116.1"/>
    <property type="molecule type" value="Genomic_DNA"/>
</dbReference>
<dbReference type="InterPro" id="IPR016162">
    <property type="entry name" value="Ald_DH_N"/>
</dbReference>
<reference evidence="5 6" key="1">
    <citation type="journal article" date="2019" name="Int. J. Syst. Evol. Microbiol.">
        <title>The Global Catalogue of Microorganisms (GCM) 10K type strain sequencing project: providing services to taxonomists for standard genome sequencing and annotation.</title>
        <authorList>
            <consortium name="The Broad Institute Genomics Platform"/>
            <consortium name="The Broad Institute Genome Sequencing Center for Infectious Disease"/>
            <person name="Wu L."/>
            <person name="Ma J."/>
        </authorList>
    </citation>
    <scope>NUCLEOTIDE SEQUENCE [LARGE SCALE GENOMIC DNA]</scope>
    <source>
        <strain evidence="5 6">JCM 10664</strain>
    </source>
</reference>
<keyword evidence="1 3" id="KW-0560">Oxidoreductase</keyword>
<dbReference type="PROSITE" id="PS00070">
    <property type="entry name" value="ALDEHYDE_DEHYDR_CYS"/>
    <property type="match status" value="1"/>
</dbReference>
<protein>
    <submittedName>
        <fullName evidence="5">Aldehyde dehydrogenase family protein</fullName>
    </submittedName>
</protein>
<dbReference type="InterPro" id="IPR029510">
    <property type="entry name" value="Ald_DH_CS_GLU"/>
</dbReference>
<proteinExistence type="inferred from homology"/>
<dbReference type="InterPro" id="IPR016160">
    <property type="entry name" value="Ald_DH_CS_CYS"/>
</dbReference>
<feature type="domain" description="Aldehyde dehydrogenase" evidence="4">
    <location>
        <begin position="17"/>
        <end position="469"/>
    </location>
</feature>
<comment type="similarity">
    <text evidence="3">Belongs to the aldehyde dehydrogenase family.</text>
</comment>
<dbReference type="Gene3D" id="3.40.309.10">
    <property type="entry name" value="Aldehyde Dehydrogenase, Chain A, domain 2"/>
    <property type="match status" value="1"/>
</dbReference>
<evidence type="ECO:0000313" key="6">
    <source>
        <dbReference type="Proteomes" id="UP001500220"/>
    </source>
</evidence>
<evidence type="ECO:0000256" key="2">
    <source>
        <dbReference type="PROSITE-ProRule" id="PRU10007"/>
    </source>
</evidence>
<keyword evidence="6" id="KW-1185">Reference proteome</keyword>